<sequence>MSPGSAFLTDHAGTLQPHPLISSQFPLPTKGTVQDSKLSPTLFNTALIPIAWALLQTPTVHNALYTDITVWISQDSDAHIQHTLQLAATTITATAVAAGLPCSLNKSQLLLLPPTYRPKKWTPNTQVALSGSAMPLANQIEILGLTTNRIDSTHTPSTYSRLTQTKYRDSCKVGRLIFGPRVHGPQESKRLKITHALFTPRIRYS</sequence>
<dbReference type="AlphaFoldDB" id="A0A9J6FJR8"/>
<protein>
    <recommendedName>
        <fullName evidence="3">Reverse transcriptase domain-containing protein</fullName>
    </recommendedName>
</protein>
<reference evidence="1 2" key="1">
    <citation type="journal article" date="2020" name="Cell">
        <title>Large-Scale Comparative Analyses of Tick Genomes Elucidate Their Genetic Diversity and Vector Capacities.</title>
        <authorList>
            <consortium name="Tick Genome and Microbiome Consortium (TIGMIC)"/>
            <person name="Jia N."/>
            <person name="Wang J."/>
            <person name="Shi W."/>
            <person name="Du L."/>
            <person name="Sun Y."/>
            <person name="Zhan W."/>
            <person name="Jiang J.F."/>
            <person name="Wang Q."/>
            <person name="Zhang B."/>
            <person name="Ji P."/>
            <person name="Bell-Sakyi L."/>
            <person name="Cui X.M."/>
            <person name="Yuan T.T."/>
            <person name="Jiang B.G."/>
            <person name="Yang W.F."/>
            <person name="Lam T.T."/>
            <person name="Chang Q.C."/>
            <person name="Ding S.J."/>
            <person name="Wang X.J."/>
            <person name="Zhu J.G."/>
            <person name="Ruan X.D."/>
            <person name="Zhao L."/>
            <person name="Wei J.T."/>
            <person name="Ye R.Z."/>
            <person name="Que T.C."/>
            <person name="Du C.H."/>
            <person name="Zhou Y.H."/>
            <person name="Cheng J.X."/>
            <person name="Dai P.F."/>
            <person name="Guo W.B."/>
            <person name="Han X.H."/>
            <person name="Huang E.J."/>
            <person name="Li L.F."/>
            <person name="Wei W."/>
            <person name="Gao Y.C."/>
            <person name="Liu J.Z."/>
            <person name="Shao H.Z."/>
            <person name="Wang X."/>
            <person name="Wang C.C."/>
            <person name="Yang T.C."/>
            <person name="Huo Q.B."/>
            <person name="Li W."/>
            <person name="Chen H.Y."/>
            <person name="Chen S.E."/>
            <person name="Zhou L.G."/>
            <person name="Ni X.B."/>
            <person name="Tian J.H."/>
            <person name="Sheng Y."/>
            <person name="Liu T."/>
            <person name="Pan Y.S."/>
            <person name="Xia L.Y."/>
            <person name="Li J."/>
            <person name="Zhao F."/>
            <person name="Cao W.C."/>
        </authorList>
    </citation>
    <scope>NUCLEOTIDE SEQUENCE [LARGE SCALE GENOMIC DNA]</scope>
    <source>
        <strain evidence="1">HaeL-2018</strain>
    </source>
</reference>
<name>A0A9J6FJR8_HAELO</name>
<dbReference type="EMBL" id="JABSTR010000001">
    <property type="protein sequence ID" value="KAH9363079.1"/>
    <property type="molecule type" value="Genomic_DNA"/>
</dbReference>
<evidence type="ECO:0008006" key="3">
    <source>
        <dbReference type="Google" id="ProtNLM"/>
    </source>
</evidence>
<gene>
    <name evidence="1" type="ORF">HPB48_014139</name>
</gene>
<evidence type="ECO:0000313" key="1">
    <source>
        <dbReference type="EMBL" id="KAH9363079.1"/>
    </source>
</evidence>
<keyword evidence="2" id="KW-1185">Reference proteome</keyword>
<proteinExistence type="predicted"/>
<comment type="caution">
    <text evidence="1">The sequence shown here is derived from an EMBL/GenBank/DDBJ whole genome shotgun (WGS) entry which is preliminary data.</text>
</comment>
<dbReference type="VEuPathDB" id="VectorBase:HLOH_061372"/>
<evidence type="ECO:0000313" key="2">
    <source>
        <dbReference type="Proteomes" id="UP000821853"/>
    </source>
</evidence>
<accession>A0A9J6FJR8</accession>
<dbReference type="Proteomes" id="UP000821853">
    <property type="component" value="Chromosome 1"/>
</dbReference>
<organism evidence="1 2">
    <name type="scientific">Haemaphysalis longicornis</name>
    <name type="common">Bush tick</name>
    <dbReference type="NCBI Taxonomy" id="44386"/>
    <lineage>
        <taxon>Eukaryota</taxon>
        <taxon>Metazoa</taxon>
        <taxon>Ecdysozoa</taxon>
        <taxon>Arthropoda</taxon>
        <taxon>Chelicerata</taxon>
        <taxon>Arachnida</taxon>
        <taxon>Acari</taxon>
        <taxon>Parasitiformes</taxon>
        <taxon>Ixodida</taxon>
        <taxon>Ixodoidea</taxon>
        <taxon>Ixodidae</taxon>
        <taxon>Haemaphysalinae</taxon>
        <taxon>Haemaphysalis</taxon>
    </lineage>
</organism>